<dbReference type="EMBL" id="JARLKZ010000013">
    <property type="protein sequence ID" value="MEC0241552.1"/>
    <property type="molecule type" value="Genomic_DNA"/>
</dbReference>
<dbReference type="RefSeq" id="WP_326089243.1">
    <property type="nucleotide sequence ID" value="NZ_JARLKZ010000013.1"/>
</dbReference>
<accession>A0ABU6GTQ7</accession>
<organism evidence="1 2">
    <name type="scientific">Paenibacillus dokdonensis</name>
    <dbReference type="NCBI Taxonomy" id="2567944"/>
    <lineage>
        <taxon>Bacteria</taxon>
        <taxon>Bacillati</taxon>
        <taxon>Bacillota</taxon>
        <taxon>Bacilli</taxon>
        <taxon>Bacillales</taxon>
        <taxon>Paenibacillaceae</taxon>
        <taxon>Paenibacillus</taxon>
    </lineage>
</organism>
<dbReference type="Proteomes" id="UP001344632">
    <property type="component" value="Unassembled WGS sequence"/>
</dbReference>
<evidence type="ECO:0000313" key="2">
    <source>
        <dbReference type="Proteomes" id="UP001344632"/>
    </source>
</evidence>
<name>A0ABU6GTQ7_9BACL</name>
<evidence type="ECO:0000313" key="1">
    <source>
        <dbReference type="EMBL" id="MEC0241552.1"/>
    </source>
</evidence>
<protein>
    <submittedName>
        <fullName evidence="1">Uncharacterized protein</fullName>
    </submittedName>
</protein>
<gene>
    <name evidence="1" type="ORF">P4H66_17175</name>
</gene>
<comment type="caution">
    <text evidence="1">The sequence shown here is derived from an EMBL/GenBank/DDBJ whole genome shotgun (WGS) entry which is preliminary data.</text>
</comment>
<sequence length="82" mass="9603">MGFLKSIWRFFVPRERTLIFTSFQQDDYARVKNRLQQSGISHRSRIVNWDGGRGFSHTRRMQYSIYVDKADENSAVEAAGSK</sequence>
<reference evidence="1 2" key="1">
    <citation type="submission" date="2023-03" db="EMBL/GenBank/DDBJ databases">
        <title>Bacillus Genome Sequencing.</title>
        <authorList>
            <person name="Dunlap C."/>
        </authorList>
    </citation>
    <scope>NUCLEOTIDE SEQUENCE [LARGE SCALE GENOMIC DNA]</scope>
    <source>
        <strain evidence="1 2">BD-525</strain>
    </source>
</reference>
<keyword evidence="2" id="KW-1185">Reference proteome</keyword>
<proteinExistence type="predicted"/>